<dbReference type="GO" id="GO:0006906">
    <property type="term" value="P:vesicle fusion"/>
    <property type="evidence" value="ECO:0007669"/>
    <property type="project" value="TreeGrafter"/>
</dbReference>
<dbReference type="GO" id="GO:0006886">
    <property type="term" value="P:intracellular protein transport"/>
    <property type="evidence" value="ECO:0007669"/>
    <property type="project" value="TreeGrafter"/>
</dbReference>
<evidence type="ECO:0000256" key="2">
    <source>
        <dbReference type="ARBA" id="ARBA00009063"/>
    </source>
</evidence>
<dbReference type="GO" id="GO:0005886">
    <property type="term" value="C:plasma membrane"/>
    <property type="evidence" value="ECO:0007669"/>
    <property type="project" value="TreeGrafter"/>
</dbReference>
<feature type="region of interest" description="Disordered" evidence="6">
    <location>
        <begin position="293"/>
        <end position="316"/>
    </location>
</feature>
<dbReference type="GO" id="GO:0000149">
    <property type="term" value="F:SNARE binding"/>
    <property type="evidence" value="ECO:0007669"/>
    <property type="project" value="TreeGrafter"/>
</dbReference>
<evidence type="ECO:0000259" key="8">
    <source>
        <dbReference type="PROSITE" id="PS50192"/>
    </source>
</evidence>
<dbReference type="AlphaFoldDB" id="A0A317SSM6"/>
<dbReference type="Pfam" id="PF05739">
    <property type="entry name" value="SNARE"/>
    <property type="match status" value="1"/>
</dbReference>
<dbReference type="STRING" id="42249.A0A317SSM6"/>
<name>A0A317SSM6_9PEZI</name>
<dbReference type="OrthoDB" id="10255013at2759"/>
<dbReference type="GO" id="GO:0006887">
    <property type="term" value="P:exocytosis"/>
    <property type="evidence" value="ECO:0007669"/>
    <property type="project" value="TreeGrafter"/>
</dbReference>
<sequence>MESPLLQNPEPHGQAPGGQGHGGHQALPLNSFLNEVTGIRGLLSTFRQAVLDIGALHNQTLQSYDNGATSGSTQQLESLVAETSVLTKQLRDSIKSLERDTLIMDEYATQNTKRQHIDKLKGDFDKELKAYQQTENSFKNRYRDQMARQYRIVNPEATEEDVERMVESGETQVFSQALLSSGRSREAQSVNAAVRARQAEIQRIETTLIELLGLFEQMAEQVVLDEPKIMHIEENTTKVERDMEQATAHMGKAVESARSARKKKWICLGIGVGIVVVIAIIITVVVVIRNSGKNKDNNQDPKPEGSVYRRRILSHQ</sequence>
<comment type="subcellular location">
    <subcellularLocation>
        <location evidence="1">Membrane</location>
        <topology evidence="1">Single-pass type IV membrane protein</topology>
    </subcellularLocation>
</comment>
<evidence type="ECO:0000256" key="4">
    <source>
        <dbReference type="ARBA" id="ARBA00022989"/>
    </source>
</evidence>
<feature type="transmembrane region" description="Helical" evidence="7">
    <location>
        <begin position="265"/>
        <end position="288"/>
    </location>
</feature>
<dbReference type="InterPro" id="IPR045242">
    <property type="entry name" value="Syntaxin"/>
</dbReference>
<evidence type="ECO:0000313" key="10">
    <source>
        <dbReference type="Proteomes" id="UP000246991"/>
    </source>
</evidence>
<dbReference type="GO" id="GO:0005484">
    <property type="term" value="F:SNAP receptor activity"/>
    <property type="evidence" value="ECO:0007669"/>
    <property type="project" value="TreeGrafter"/>
</dbReference>
<keyword evidence="5 7" id="KW-0472">Membrane</keyword>
<dbReference type="Pfam" id="PF00804">
    <property type="entry name" value="Syntaxin"/>
    <property type="match status" value="1"/>
</dbReference>
<dbReference type="InterPro" id="IPR010989">
    <property type="entry name" value="SNARE"/>
</dbReference>
<accession>A0A317SSM6</accession>
<feature type="domain" description="T-SNARE coiled-coil homology" evidence="8">
    <location>
        <begin position="191"/>
        <end position="253"/>
    </location>
</feature>
<evidence type="ECO:0000256" key="7">
    <source>
        <dbReference type="SAM" id="Phobius"/>
    </source>
</evidence>
<dbReference type="PANTHER" id="PTHR19957:SF307">
    <property type="entry name" value="PROTEIN SSO1-RELATED"/>
    <property type="match status" value="1"/>
</dbReference>
<evidence type="ECO:0000313" key="9">
    <source>
        <dbReference type="EMBL" id="PWW76760.1"/>
    </source>
</evidence>
<evidence type="ECO:0000256" key="1">
    <source>
        <dbReference type="ARBA" id="ARBA00004211"/>
    </source>
</evidence>
<keyword evidence="10" id="KW-1185">Reference proteome</keyword>
<keyword evidence="4 7" id="KW-1133">Transmembrane helix</keyword>
<evidence type="ECO:0000256" key="6">
    <source>
        <dbReference type="SAM" id="MobiDB-lite"/>
    </source>
</evidence>
<dbReference type="EMBL" id="PYWC01000030">
    <property type="protein sequence ID" value="PWW76760.1"/>
    <property type="molecule type" value="Genomic_DNA"/>
</dbReference>
<dbReference type="CDD" id="cd15849">
    <property type="entry name" value="SNARE_Sso1"/>
    <property type="match status" value="1"/>
</dbReference>
<protein>
    <submittedName>
        <fullName evidence="9">t-SNARE</fullName>
    </submittedName>
</protein>
<feature type="compositionally biased region" description="Basic and acidic residues" evidence="6">
    <location>
        <begin position="293"/>
        <end position="303"/>
    </location>
</feature>
<dbReference type="InterPro" id="IPR000727">
    <property type="entry name" value="T_SNARE_dom"/>
</dbReference>
<dbReference type="GO" id="GO:0048278">
    <property type="term" value="P:vesicle docking"/>
    <property type="evidence" value="ECO:0007669"/>
    <property type="project" value="TreeGrafter"/>
</dbReference>
<dbReference type="InterPro" id="IPR006011">
    <property type="entry name" value="Syntaxin_N"/>
</dbReference>
<reference evidence="9 10" key="1">
    <citation type="submission" date="2018-03" db="EMBL/GenBank/DDBJ databases">
        <title>Genomes of Pezizomycetes fungi and the evolution of truffles.</title>
        <authorList>
            <person name="Murat C."/>
            <person name="Payen T."/>
            <person name="Noel B."/>
            <person name="Kuo A."/>
            <person name="Martin F.M."/>
        </authorList>
    </citation>
    <scope>NUCLEOTIDE SEQUENCE [LARGE SCALE GENOMIC DNA]</scope>
    <source>
        <strain evidence="9">091103-1</strain>
    </source>
</reference>
<dbReference type="PROSITE" id="PS50192">
    <property type="entry name" value="T_SNARE"/>
    <property type="match status" value="1"/>
</dbReference>
<dbReference type="GO" id="GO:0031201">
    <property type="term" value="C:SNARE complex"/>
    <property type="evidence" value="ECO:0007669"/>
    <property type="project" value="TreeGrafter"/>
</dbReference>
<dbReference type="Gene3D" id="1.20.58.70">
    <property type="match status" value="1"/>
</dbReference>
<proteinExistence type="inferred from homology"/>
<feature type="region of interest" description="Disordered" evidence="6">
    <location>
        <begin position="1"/>
        <end position="26"/>
    </location>
</feature>
<dbReference type="GO" id="GO:0012505">
    <property type="term" value="C:endomembrane system"/>
    <property type="evidence" value="ECO:0007669"/>
    <property type="project" value="TreeGrafter"/>
</dbReference>
<evidence type="ECO:0000256" key="5">
    <source>
        <dbReference type="ARBA" id="ARBA00023136"/>
    </source>
</evidence>
<evidence type="ECO:0000256" key="3">
    <source>
        <dbReference type="ARBA" id="ARBA00022692"/>
    </source>
</evidence>
<organism evidence="9 10">
    <name type="scientific">Tuber magnatum</name>
    <name type="common">white Piedmont truffle</name>
    <dbReference type="NCBI Taxonomy" id="42249"/>
    <lineage>
        <taxon>Eukaryota</taxon>
        <taxon>Fungi</taxon>
        <taxon>Dikarya</taxon>
        <taxon>Ascomycota</taxon>
        <taxon>Pezizomycotina</taxon>
        <taxon>Pezizomycetes</taxon>
        <taxon>Pezizales</taxon>
        <taxon>Tuberaceae</taxon>
        <taxon>Tuber</taxon>
    </lineage>
</organism>
<comment type="caution">
    <text evidence="9">The sequence shown here is derived from an EMBL/GenBank/DDBJ whole genome shotgun (WGS) entry which is preliminary data.</text>
</comment>
<dbReference type="PANTHER" id="PTHR19957">
    <property type="entry name" value="SYNTAXIN"/>
    <property type="match status" value="1"/>
</dbReference>
<comment type="similarity">
    <text evidence="2">Belongs to the syntaxin family.</text>
</comment>
<gene>
    <name evidence="9" type="ORF">C7212DRAFT_357734</name>
</gene>
<dbReference type="SUPFAM" id="SSF47661">
    <property type="entry name" value="t-snare proteins"/>
    <property type="match status" value="1"/>
</dbReference>
<dbReference type="Proteomes" id="UP000246991">
    <property type="component" value="Unassembled WGS sequence"/>
</dbReference>
<keyword evidence="3 7" id="KW-0812">Transmembrane</keyword>
<dbReference type="SMART" id="SM00503">
    <property type="entry name" value="SynN"/>
    <property type="match status" value="1"/>
</dbReference>